<dbReference type="SUPFAM" id="SSF52151">
    <property type="entry name" value="FabD/lysophospholipase-like"/>
    <property type="match status" value="1"/>
</dbReference>
<dbReference type="GO" id="GO:0005739">
    <property type="term" value="C:mitochondrion"/>
    <property type="evidence" value="ECO:0007669"/>
    <property type="project" value="TreeGrafter"/>
</dbReference>
<dbReference type="EMBL" id="LCWF01000010">
    <property type="protein sequence ID" value="KKY28649.1"/>
    <property type="molecule type" value="Genomic_DNA"/>
</dbReference>
<dbReference type="PANTHER" id="PTHR42681">
    <property type="entry name" value="MALONYL-COA-ACYL CARRIER PROTEIN TRANSACYLASE, MITOCHONDRIAL"/>
    <property type="match status" value="1"/>
</dbReference>
<evidence type="ECO:0000256" key="1">
    <source>
        <dbReference type="ARBA" id="ARBA00013258"/>
    </source>
</evidence>
<dbReference type="SUPFAM" id="SSF55048">
    <property type="entry name" value="Probable ACP-binding domain of malonyl-CoA ACP transacylase"/>
    <property type="match status" value="1"/>
</dbReference>
<dbReference type="PANTHER" id="PTHR42681:SF1">
    <property type="entry name" value="MALONYL-COA-ACYL CARRIER PROTEIN TRANSACYLASE, MITOCHONDRIAL"/>
    <property type="match status" value="1"/>
</dbReference>
<dbReference type="InterPro" id="IPR016035">
    <property type="entry name" value="Acyl_Trfase/lysoPLipase"/>
</dbReference>
<dbReference type="InterPro" id="IPR016036">
    <property type="entry name" value="Malonyl_transacylase_ACP-bd"/>
</dbReference>
<organism evidence="6 7">
    <name type="scientific">Phaeomoniella chlamydospora</name>
    <name type="common">Phaeoacremonium chlamydosporum</name>
    <dbReference type="NCBI Taxonomy" id="158046"/>
    <lineage>
        <taxon>Eukaryota</taxon>
        <taxon>Fungi</taxon>
        <taxon>Dikarya</taxon>
        <taxon>Ascomycota</taxon>
        <taxon>Pezizomycotina</taxon>
        <taxon>Eurotiomycetes</taxon>
        <taxon>Chaetothyriomycetidae</taxon>
        <taxon>Phaeomoniellales</taxon>
        <taxon>Phaeomoniellaceae</taxon>
        <taxon>Phaeomoniella</taxon>
    </lineage>
</organism>
<keyword evidence="3" id="KW-0012">Acyltransferase</keyword>
<evidence type="ECO:0000256" key="3">
    <source>
        <dbReference type="ARBA" id="ARBA00023315"/>
    </source>
</evidence>
<dbReference type="GO" id="GO:0004314">
    <property type="term" value="F:[acyl-carrier-protein] S-malonyltransferase activity"/>
    <property type="evidence" value="ECO:0007669"/>
    <property type="project" value="UniProtKB-EC"/>
</dbReference>
<evidence type="ECO:0000313" key="6">
    <source>
        <dbReference type="EMBL" id="KKY28649.1"/>
    </source>
</evidence>
<reference evidence="6 7" key="2">
    <citation type="submission" date="2015-05" db="EMBL/GenBank/DDBJ databases">
        <authorList>
            <person name="Morales-Cruz A."/>
            <person name="Amrine K.C."/>
            <person name="Cantu D."/>
        </authorList>
    </citation>
    <scope>NUCLEOTIDE SEQUENCE [LARGE SCALE GENOMIC DNA]</scope>
    <source>
        <strain evidence="6">UCRPC4</strain>
    </source>
</reference>
<dbReference type="GO" id="GO:0006633">
    <property type="term" value="P:fatty acid biosynthetic process"/>
    <property type="evidence" value="ECO:0007669"/>
    <property type="project" value="TreeGrafter"/>
</dbReference>
<name>A0A0G2F2X1_PHACM</name>
<evidence type="ECO:0000256" key="2">
    <source>
        <dbReference type="ARBA" id="ARBA00022679"/>
    </source>
</evidence>
<dbReference type="Pfam" id="PF00698">
    <property type="entry name" value="Acyl_transf_1"/>
    <property type="match status" value="1"/>
</dbReference>
<evidence type="ECO:0000259" key="5">
    <source>
        <dbReference type="SMART" id="SM00827"/>
    </source>
</evidence>
<keyword evidence="2" id="KW-0808">Transferase</keyword>
<dbReference type="InterPro" id="IPR014043">
    <property type="entry name" value="Acyl_transferase_dom"/>
</dbReference>
<protein>
    <recommendedName>
        <fullName evidence="1">[acyl-carrier-protein] S-malonyltransferase</fullName>
        <ecNumber evidence="1">2.3.1.39</ecNumber>
    </recommendedName>
</protein>
<dbReference type="InterPro" id="IPR001227">
    <property type="entry name" value="Ac_transferase_dom_sf"/>
</dbReference>
<comment type="catalytic activity">
    <reaction evidence="4">
        <text>holo-[ACP] + malonyl-CoA = malonyl-[ACP] + CoA</text>
        <dbReference type="Rhea" id="RHEA:41792"/>
        <dbReference type="Rhea" id="RHEA-COMP:9623"/>
        <dbReference type="Rhea" id="RHEA-COMP:9685"/>
        <dbReference type="ChEBI" id="CHEBI:57287"/>
        <dbReference type="ChEBI" id="CHEBI:57384"/>
        <dbReference type="ChEBI" id="CHEBI:64479"/>
        <dbReference type="ChEBI" id="CHEBI:78449"/>
        <dbReference type="EC" id="2.3.1.39"/>
    </reaction>
</comment>
<proteinExistence type="predicted"/>
<reference evidence="6 7" key="1">
    <citation type="submission" date="2015-05" db="EMBL/GenBank/DDBJ databases">
        <title>Distinctive expansion of gene families associated with plant cell wall degradation and secondary metabolism in the genomes of grapevine trunk pathogens.</title>
        <authorList>
            <person name="Lawrence D.P."/>
            <person name="Travadon R."/>
            <person name="Rolshausen P.E."/>
            <person name="Baumgartner K."/>
        </authorList>
    </citation>
    <scope>NUCLEOTIDE SEQUENCE [LARGE SCALE GENOMIC DNA]</scope>
    <source>
        <strain evidence="6">UCRPC4</strain>
    </source>
</reference>
<keyword evidence="7" id="KW-1185">Reference proteome</keyword>
<comment type="caution">
    <text evidence="6">The sequence shown here is derived from an EMBL/GenBank/DDBJ whole genome shotgun (WGS) entry which is preliminary data.</text>
</comment>
<dbReference type="Proteomes" id="UP000053317">
    <property type="component" value="Unassembled WGS sequence"/>
</dbReference>
<dbReference type="OrthoDB" id="541883at2759"/>
<gene>
    <name evidence="6" type="ORF">UCRPC4_g00456</name>
</gene>
<dbReference type="SMART" id="SM00827">
    <property type="entry name" value="PKS_AT"/>
    <property type="match status" value="1"/>
</dbReference>
<sequence>MRFASLARRVVDAGNCRSYSGHGGQLRTALFFPGHGVQRVGMTAQWLEAFPGTAKPFLEETDEILGCSLSRIIAEGPNSKLDASTNAQPAIMATSVMIMRILESEFSFKTKQEIDVTLGHSLGEYAALISSGHLEYKDALKMVRGRAAIMEECSMKAKEETGDRYGMVALVCVPERLENLVTSIHEFLGYGSDGVKDDSSHVPAIEQVQIANINSSNQIVLSGSLPRIRQLLIQIKEFGGHDPRAVEIKSDSPFHNPIMMPAKDYMRRALAKTNIRFPGDMPCVSNVSGRPFGSKHDLIEKLSGQAVNTVRWWDSIKYLHQEAGVRRWLGVGPGKVGRNLVGKEVGRVQSKTGGVWAITDPKEVETTLQDFLDKAAAG</sequence>
<dbReference type="InterPro" id="IPR050858">
    <property type="entry name" value="Mal-CoA-ACP_Trans/PKS_FabD"/>
</dbReference>
<dbReference type="Gene3D" id="3.40.366.10">
    <property type="entry name" value="Malonyl-Coenzyme A Acyl Carrier Protein, domain 2"/>
    <property type="match status" value="1"/>
</dbReference>
<accession>A0A0G2F2X1</accession>
<dbReference type="Gene3D" id="3.30.70.250">
    <property type="entry name" value="Malonyl-CoA ACP transacylase, ACP-binding"/>
    <property type="match status" value="1"/>
</dbReference>
<dbReference type="EC" id="2.3.1.39" evidence="1"/>
<evidence type="ECO:0000313" key="7">
    <source>
        <dbReference type="Proteomes" id="UP000053317"/>
    </source>
</evidence>
<dbReference type="AlphaFoldDB" id="A0A0G2F2X1"/>
<feature type="domain" description="Malonyl-CoA:ACP transacylase (MAT)" evidence="5">
    <location>
        <begin position="31"/>
        <end position="363"/>
    </location>
</feature>
<evidence type="ECO:0000256" key="4">
    <source>
        <dbReference type="ARBA" id="ARBA00048462"/>
    </source>
</evidence>